<dbReference type="OrthoDB" id="329835at2759"/>
<dbReference type="InterPro" id="IPR042104">
    <property type="entry name" value="PKS_dehydratase_sf"/>
</dbReference>
<dbReference type="InterPro" id="IPR049900">
    <property type="entry name" value="PKS_mFAS_DH"/>
</dbReference>
<reference evidence="9" key="1">
    <citation type="submission" date="2022-12" db="EMBL/GenBank/DDBJ databases">
        <authorList>
            <person name="Petersen C."/>
        </authorList>
    </citation>
    <scope>NUCLEOTIDE SEQUENCE</scope>
    <source>
        <strain evidence="9">IBT 29677</strain>
    </source>
</reference>
<dbReference type="InterPro" id="IPR020841">
    <property type="entry name" value="PKS_Beta-ketoAc_synthase_dom"/>
</dbReference>
<dbReference type="Pfam" id="PF00109">
    <property type="entry name" value="ketoacyl-synt"/>
    <property type="match status" value="1"/>
</dbReference>
<dbReference type="Pfam" id="PF00698">
    <property type="entry name" value="Acyl_transf_1"/>
    <property type="match status" value="1"/>
</dbReference>
<dbReference type="GO" id="GO:0008168">
    <property type="term" value="F:methyltransferase activity"/>
    <property type="evidence" value="ECO:0007669"/>
    <property type="project" value="UniProtKB-KW"/>
</dbReference>
<dbReference type="InterPro" id="IPR032821">
    <property type="entry name" value="PKS_assoc"/>
</dbReference>
<dbReference type="GO" id="GO:0032259">
    <property type="term" value="P:methylation"/>
    <property type="evidence" value="ECO:0007669"/>
    <property type="project" value="UniProtKB-KW"/>
</dbReference>
<feature type="active site" description="Proton acceptor; for dehydratase activity" evidence="6">
    <location>
        <position position="983"/>
    </location>
</feature>
<dbReference type="Pfam" id="PF02801">
    <property type="entry name" value="Ketoacyl-synt_C"/>
    <property type="match status" value="1"/>
</dbReference>
<evidence type="ECO:0000313" key="10">
    <source>
        <dbReference type="Proteomes" id="UP001147747"/>
    </source>
</evidence>
<feature type="domain" description="PKS/mFAS DH" evidence="8">
    <location>
        <begin position="951"/>
        <end position="1235"/>
    </location>
</feature>
<dbReference type="InterPro" id="IPR014043">
    <property type="entry name" value="Acyl_transferase_dom"/>
</dbReference>
<dbReference type="InterPro" id="IPR050091">
    <property type="entry name" value="PKS_NRPS_Biosynth_Enz"/>
</dbReference>
<dbReference type="GO" id="GO:0044550">
    <property type="term" value="P:secondary metabolite biosynthetic process"/>
    <property type="evidence" value="ECO:0007669"/>
    <property type="project" value="UniProtKB-ARBA"/>
</dbReference>
<evidence type="ECO:0000313" key="9">
    <source>
        <dbReference type="EMBL" id="KAJ5407915.1"/>
    </source>
</evidence>
<keyword evidence="10" id="KW-1185">Reference proteome</keyword>
<dbReference type="SMART" id="SM00827">
    <property type="entry name" value="PKS_AT"/>
    <property type="match status" value="1"/>
</dbReference>
<accession>A0A9W9W7M7</accession>
<evidence type="ECO:0000256" key="4">
    <source>
        <dbReference type="ARBA" id="ARBA00022679"/>
    </source>
</evidence>
<dbReference type="InterPro" id="IPR049552">
    <property type="entry name" value="PKS_DH_N"/>
</dbReference>
<evidence type="ECO:0000256" key="1">
    <source>
        <dbReference type="ARBA" id="ARBA00022450"/>
    </source>
</evidence>
<dbReference type="InterPro" id="IPR016036">
    <property type="entry name" value="Malonyl_transacylase_ACP-bd"/>
</dbReference>
<dbReference type="InterPro" id="IPR014030">
    <property type="entry name" value="Ketoacyl_synth_N"/>
</dbReference>
<dbReference type="PANTHER" id="PTHR43775">
    <property type="entry name" value="FATTY ACID SYNTHASE"/>
    <property type="match status" value="1"/>
</dbReference>
<dbReference type="Gene3D" id="3.40.366.10">
    <property type="entry name" value="Malonyl-Coenzyme A Acyl Carrier Protein, domain 2"/>
    <property type="match status" value="1"/>
</dbReference>
<dbReference type="SUPFAM" id="SSF52151">
    <property type="entry name" value="FabD/lysophospholipase-like"/>
    <property type="match status" value="1"/>
</dbReference>
<dbReference type="Proteomes" id="UP001147747">
    <property type="component" value="Unassembled WGS sequence"/>
</dbReference>
<reference evidence="9" key="2">
    <citation type="journal article" date="2023" name="IMA Fungus">
        <title>Comparative genomic study of the Penicillium genus elucidates a diverse pangenome and 15 lateral gene transfer events.</title>
        <authorList>
            <person name="Petersen C."/>
            <person name="Sorensen T."/>
            <person name="Nielsen M.R."/>
            <person name="Sondergaard T.E."/>
            <person name="Sorensen J.L."/>
            <person name="Fitzpatrick D.A."/>
            <person name="Frisvad J.C."/>
            <person name="Nielsen K.L."/>
        </authorList>
    </citation>
    <scope>NUCLEOTIDE SEQUENCE</scope>
    <source>
        <strain evidence="9">IBT 29677</strain>
    </source>
</reference>
<dbReference type="InterPro" id="IPR016039">
    <property type="entry name" value="Thiolase-like"/>
</dbReference>
<dbReference type="Pfam" id="PF14765">
    <property type="entry name" value="PS-DH"/>
    <property type="match status" value="1"/>
</dbReference>
<proteinExistence type="predicted"/>
<organism evidence="9 10">
    <name type="scientific">Penicillium cosmopolitanum</name>
    <dbReference type="NCBI Taxonomy" id="1131564"/>
    <lineage>
        <taxon>Eukaryota</taxon>
        <taxon>Fungi</taxon>
        <taxon>Dikarya</taxon>
        <taxon>Ascomycota</taxon>
        <taxon>Pezizomycotina</taxon>
        <taxon>Eurotiomycetes</taxon>
        <taxon>Eurotiomycetidae</taxon>
        <taxon>Eurotiales</taxon>
        <taxon>Aspergillaceae</taxon>
        <taxon>Penicillium</taxon>
    </lineage>
</organism>
<evidence type="ECO:0000259" key="8">
    <source>
        <dbReference type="PROSITE" id="PS52019"/>
    </source>
</evidence>
<name>A0A9W9W7M7_9EURO</name>
<dbReference type="SMART" id="SM00826">
    <property type="entry name" value="PKS_DH"/>
    <property type="match status" value="1"/>
</dbReference>
<evidence type="ECO:0000256" key="5">
    <source>
        <dbReference type="ARBA" id="ARBA00023268"/>
    </source>
</evidence>
<keyword evidence="3" id="KW-0489">Methyltransferase</keyword>
<keyword evidence="5" id="KW-0511">Multifunctional enzyme</keyword>
<dbReference type="Gene3D" id="3.10.129.110">
    <property type="entry name" value="Polyketide synthase dehydratase"/>
    <property type="match status" value="1"/>
</dbReference>
<evidence type="ECO:0000256" key="6">
    <source>
        <dbReference type="PROSITE-ProRule" id="PRU01363"/>
    </source>
</evidence>
<dbReference type="RefSeq" id="XP_056492230.1">
    <property type="nucleotide sequence ID" value="XM_056626435.1"/>
</dbReference>
<dbReference type="PANTHER" id="PTHR43775:SF49">
    <property type="entry name" value="SYNTHASE, PUTATIVE (JCVI)-RELATED"/>
    <property type="match status" value="1"/>
</dbReference>
<gene>
    <name evidence="9" type="ORF">N7509_001798</name>
</gene>
<dbReference type="InterPro" id="IPR014031">
    <property type="entry name" value="Ketoacyl_synth_C"/>
</dbReference>
<dbReference type="EMBL" id="JAPZBU010000004">
    <property type="protein sequence ID" value="KAJ5407915.1"/>
    <property type="molecule type" value="Genomic_DNA"/>
</dbReference>
<dbReference type="SUPFAM" id="SSF55048">
    <property type="entry name" value="Probable ACP-binding domain of malonyl-CoA ACP transacylase"/>
    <property type="match status" value="1"/>
</dbReference>
<keyword evidence="2" id="KW-0597">Phosphoprotein</keyword>
<dbReference type="GO" id="GO:1901336">
    <property type="term" value="P:lactone biosynthetic process"/>
    <property type="evidence" value="ECO:0007669"/>
    <property type="project" value="UniProtKB-ARBA"/>
</dbReference>
<comment type="caution">
    <text evidence="9">The sequence shown here is derived from an EMBL/GenBank/DDBJ whole genome shotgun (WGS) entry which is preliminary data.</text>
</comment>
<feature type="region of interest" description="C-terminal hotdog fold" evidence="6">
    <location>
        <begin position="1089"/>
        <end position="1235"/>
    </location>
</feature>
<dbReference type="Pfam" id="PF21089">
    <property type="entry name" value="PKS_DH_N"/>
    <property type="match status" value="1"/>
</dbReference>
<dbReference type="Gene3D" id="3.30.70.3290">
    <property type="match status" value="1"/>
</dbReference>
<evidence type="ECO:0000259" key="7">
    <source>
        <dbReference type="PROSITE" id="PS52004"/>
    </source>
</evidence>
<dbReference type="SUPFAM" id="SSF53901">
    <property type="entry name" value="Thiolase-like"/>
    <property type="match status" value="1"/>
</dbReference>
<dbReference type="CDD" id="cd00833">
    <property type="entry name" value="PKS"/>
    <property type="match status" value="1"/>
</dbReference>
<dbReference type="SMART" id="SM00825">
    <property type="entry name" value="PKS_KS"/>
    <property type="match status" value="1"/>
</dbReference>
<keyword evidence="4" id="KW-0808">Transferase</keyword>
<protein>
    <submittedName>
        <fullName evidence="9">Fatty acid synthase S-acetyltransferase</fullName>
    </submittedName>
</protein>
<dbReference type="InterPro" id="IPR016035">
    <property type="entry name" value="Acyl_Trfase/lysoPLipase"/>
</dbReference>
<dbReference type="GO" id="GO:0006633">
    <property type="term" value="P:fatty acid biosynthetic process"/>
    <property type="evidence" value="ECO:0007669"/>
    <property type="project" value="TreeGrafter"/>
</dbReference>
<feature type="region of interest" description="N-terminal hotdog fold" evidence="6">
    <location>
        <begin position="951"/>
        <end position="1079"/>
    </location>
</feature>
<dbReference type="InterPro" id="IPR049551">
    <property type="entry name" value="PKS_DH_C"/>
</dbReference>
<evidence type="ECO:0000256" key="3">
    <source>
        <dbReference type="ARBA" id="ARBA00022603"/>
    </source>
</evidence>
<feature type="active site" description="Proton donor; for dehydratase activity" evidence="6">
    <location>
        <position position="1151"/>
    </location>
</feature>
<dbReference type="InterPro" id="IPR001227">
    <property type="entry name" value="Ac_transferase_dom_sf"/>
</dbReference>
<dbReference type="Gene3D" id="3.40.47.10">
    <property type="match status" value="1"/>
</dbReference>
<dbReference type="GO" id="GO:0004312">
    <property type="term" value="F:fatty acid synthase activity"/>
    <property type="evidence" value="ECO:0007669"/>
    <property type="project" value="TreeGrafter"/>
</dbReference>
<dbReference type="GeneID" id="81365415"/>
<dbReference type="PROSITE" id="PS52019">
    <property type="entry name" value="PKS_MFAS_DH"/>
    <property type="match status" value="1"/>
</dbReference>
<dbReference type="PROSITE" id="PS52004">
    <property type="entry name" value="KS3_2"/>
    <property type="match status" value="1"/>
</dbReference>
<dbReference type="Pfam" id="PF16197">
    <property type="entry name" value="KAsynt_C_assoc"/>
    <property type="match status" value="1"/>
</dbReference>
<dbReference type="AlphaFoldDB" id="A0A9W9W7M7"/>
<evidence type="ECO:0000256" key="2">
    <source>
        <dbReference type="ARBA" id="ARBA00022553"/>
    </source>
</evidence>
<dbReference type="InterPro" id="IPR020807">
    <property type="entry name" value="PKS_DH"/>
</dbReference>
<sequence length="1276" mass="139840">MGSIGVEVSHDGDTNRDFFEVDAENAHLSEIPAKATLEPTAIMGSRSNGNSSQNSAIDDSVNTVPIAIVGMAMRLPGNVRSGEDFWDLLCSKRDVGKDIPEDRFNIDAFHSSSNSRGIKTRRGFFLDQTLADTDPSAFGMAKTEAMQMDPQQRLLLEVVFEAFENAGATDLHGKDIGCFVGTFGEDHLELSLRDPLSIDRYHVFGSEDFALSNRISHEYDLRGPSVTIRTACSASMTSLHEACNSVSSGESSAAIVAGSNMIMAPTMTEGMSANMVLSPDGECRTFDADANGYARAEAVNAVYIKKLDDAIRDGDHVRAVIRSTMANNNGKTKKLAVPSSMAQERLIRRTYQRAGIADPSRTGLFECHGTGTQAGDLAEAEAIARIFGTKGVHMGAVKSNIGHSEGASGLTSIIKSVLCLEHKAIAPNMRFQTPNPRIPWKEANLQVAEDVIPWPESREERVSVNSFGIGGSNAHVILESTSLHQTAARGNTESLKHDSPKLLALSAMNPNSLQSRTRLLQNYLQSREVNTQDLVHTLGTRRQHLRHRAFATFQGTQIDSNALKYQIAHAPGAPVESLTFVFPGQGSQWPGMGKELFASFDVFRESIRRLDQVLKGLTQPPIWSIEEKITTVGDPSCFSRAEFAQPLCAAVQIGLINLLSSWGVKPKAVIGHSSGEIAAAYAASAITQDAAILIAYCRGQATKAYLQPGSMVAIGLKKEVVQHFLELGVCVACENSPQNVVISGDQDAIAHTVDLIKSEHPDAFIGYLNVETAYHSHHMAEVGPELEKMLQSQFRFDTPKIPMYSTVLGRALTKEDQLNAHYWKQNLESPVLFSTAVSEALQAMSHGVSCFVEVGPNCTLLAPIKQTVRAQGLKSQPRYVHTLQKDQDQAINILEAAGNLFLNGVPISFETINGTGNCLTDLPPYPWDYSIQQWKESRVSKEWRLRKFPHHELLGSREMGSNDLEPSWRNILSLENSRWLCDHKFSGAIVFPSAAYIAAVAEAVRQISSKTAYSFRDIFIKNALFLDEDHDVEVITVLRPVKLTDILDSEWFEFSVSTYNGKGWTKHCTGQVIGVEGPVRSEIQHETYHRQVNSPTYYESLRKSGLDYGPHFQGLENITADPNNRRATGNLTSGVDIDELETYAIHPTIIDKALQLIGVAGTRGLARAADKIAVPISFERIYLASAGLHETFATAICTSATDGNVFGDTFAHSNNESLLEIQGVRFFVVEDTESVLSGSSNAIWSAHTDWKPDIEFLPMSTLLPPPIRFDPKLSRY</sequence>
<keyword evidence="1" id="KW-0596">Phosphopantetheine</keyword>
<feature type="domain" description="Ketosynthase family 3 (KS3)" evidence="7">
    <location>
        <begin position="63"/>
        <end position="480"/>
    </location>
</feature>